<feature type="domain" description="NnrU" evidence="6">
    <location>
        <begin position="3"/>
        <end position="186"/>
    </location>
</feature>
<reference evidence="7 8" key="1">
    <citation type="submission" date="2012-09" db="EMBL/GenBank/DDBJ databases">
        <title>Genome Sequence of alkane-degrading Bacterium Alcanivorax sp. 521-1.</title>
        <authorList>
            <person name="Lai Q."/>
            <person name="Shao Z."/>
        </authorList>
    </citation>
    <scope>NUCLEOTIDE SEQUENCE [LARGE SCALE GENOMIC DNA]</scope>
    <source>
        <strain evidence="7 8">521-1</strain>
    </source>
</reference>
<evidence type="ECO:0000256" key="2">
    <source>
        <dbReference type="ARBA" id="ARBA00022692"/>
    </source>
</evidence>
<sequence>MTIMILGLVVFLGVHSIRIVAEPWRQARIQQMGLMAWKGLYSVVALIGLVLVIWGYGQTRLDPVWVWQPPAALRHLTLLLMIPAMILLVAAYVPGNALKARLGHPMLLAVKVWALAHLLANGRLGDIILFVAFLVWAILAFRAARRREPAAGGGGRGAATVITVVLGLVLYGLFAGVLHAWLIGVPVMPGA</sequence>
<keyword evidence="8" id="KW-1185">Reference proteome</keyword>
<evidence type="ECO:0000259" key="6">
    <source>
        <dbReference type="Pfam" id="PF07298"/>
    </source>
</evidence>
<comment type="caution">
    <text evidence="7">The sequence shown here is derived from an EMBL/GenBank/DDBJ whole genome shotgun (WGS) entry which is preliminary data.</text>
</comment>
<keyword evidence="3 5" id="KW-1133">Transmembrane helix</keyword>
<proteinExistence type="predicted"/>
<comment type="subcellular location">
    <subcellularLocation>
        <location evidence="1">Membrane</location>
        <topology evidence="1">Multi-pass membrane protein</topology>
    </subcellularLocation>
</comment>
<feature type="transmembrane region" description="Helical" evidence="5">
    <location>
        <begin position="157"/>
        <end position="182"/>
    </location>
</feature>
<evidence type="ECO:0000313" key="7">
    <source>
        <dbReference type="EMBL" id="MBF5058025.1"/>
    </source>
</evidence>
<keyword evidence="2 5" id="KW-0812">Transmembrane</keyword>
<keyword evidence="4 5" id="KW-0472">Membrane</keyword>
<evidence type="ECO:0000256" key="4">
    <source>
        <dbReference type="ARBA" id="ARBA00023136"/>
    </source>
</evidence>
<organism evidence="7 8">
    <name type="scientific">Alloalcanivorax profundimaris</name>
    <dbReference type="NCBI Taxonomy" id="2735259"/>
    <lineage>
        <taxon>Bacteria</taxon>
        <taxon>Pseudomonadati</taxon>
        <taxon>Pseudomonadota</taxon>
        <taxon>Gammaproteobacteria</taxon>
        <taxon>Oceanospirillales</taxon>
        <taxon>Alcanivoracaceae</taxon>
        <taxon>Alloalcanivorax</taxon>
    </lineage>
</organism>
<dbReference type="InterPro" id="IPR009915">
    <property type="entry name" value="NnrU_dom"/>
</dbReference>
<dbReference type="Proteomes" id="UP000662703">
    <property type="component" value="Unassembled WGS sequence"/>
</dbReference>
<evidence type="ECO:0000256" key="3">
    <source>
        <dbReference type="ARBA" id="ARBA00022989"/>
    </source>
</evidence>
<evidence type="ECO:0000256" key="5">
    <source>
        <dbReference type="SAM" id="Phobius"/>
    </source>
</evidence>
<name>A0ABS0AV63_9GAMM</name>
<dbReference type="EMBL" id="ARXX01000071">
    <property type="protein sequence ID" value="MBF5058025.1"/>
    <property type="molecule type" value="Genomic_DNA"/>
</dbReference>
<protein>
    <submittedName>
        <fullName evidence="7">Membrane protein</fullName>
    </submittedName>
</protein>
<gene>
    <name evidence="7" type="ORF">Y5W_03319</name>
</gene>
<feature type="transmembrane region" description="Helical" evidence="5">
    <location>
        <begin position="127"/>
        <end position="145"/>
    </location>
</feature>
<evidence type="ECO:0000256" key="1">
    <source>
        <dbReference type="ARBA" id="ARBA00004141"/>
    </source>
</evidence>
<accession>A0ABS0AV63</accession>
<dbReference type="Pfam" id="PF07298">
    <property type="entry name" value="NnrU"/>
    <property type="match status" value="1"/>
</dbReference>
<feature type="transmembrane region" description="Helical" evidence="5">
    <location>
        <begin position="78"/>
        <end position="98"/>
    </location>
</feature>
<feature type="transmembrane region" description="Helical" evidence="5">
    <location>
        <begin position="40"/>
        <end position="57"/>
    </location>
</feature>
<evidence type="ECO:0000313" key="8">
    <source>
        <dbReference type="Proteomes" id="UP000662703"/>
    </source>
</evidence>
<dbReference type="RefSeq" id="WP_194866106.1">
    <property type="nucleotide sequence ID" value="NZ_ARXX01000071.1"/>
</dbReference>